<organism evidence="1 2">
    <name type="scientific">Suillus discolor</name>
    <dbReference type="NCBI Taxonomy" id="1912936"/>
    <lineage>
        <taxon>Eukaryota</taxon>
        <taxon>Fungi</taxon>
        <taxon>Dikarya</taxon>
        <taxon>Basidiomycota</taxon>
        <taxon>Agaricomycotina</taxon>
        <taxon>Agaricomycetes</taxon>
        <taxon>Agaricomycetidae</taxon>
        <taxon>Boletales</taxon>
        <taxon>Suillineae</taxon>
        <taxon>Suillaceae</taxon>
        <taxon>Suillus</taxon>
    </lineage>
</organism>
<dbReference type="OrthoDB" id="406156at2759"/>
<dbReference type="Proteomes" id="UP000823399">
    <property type="component" value="Unassembled WGS sequence"/>
</dbReference>
<name>A0A9P7EYK7_9AGAM</name>
<dbReference type="InterPro" id="IPR027443">
    <property type="entry name" value="IPNS-like_sf"/>
</dbReference>
<evidence type="ECO:0000313" key="2">
    <source>
        <dbReference type="Proteomes" id="UP000823399"/>
    </source>
</evidence>
<dbReference type="AlphaFoldDB" id="A0A9P7EYK7"/>
<proteinExistence type="predicted"/>
<dbReference type="SUPFAM" id="SSF51197">
    <property type="entry name" value="Clavaminate synthase-like"/>
    <property type="match status" value="1"/>
</dbReference>
<dbReference type="RefSeq" id="XP_041288512.1">
    <property type="nucleotide sequence ID" value="XM_041434114.1"/>
</dbReference>
<reference evidence="1" key="1">
    <citation type="journal article" date="2020" name="New Phytol.">
        <title>Comparative genomics reveals dynamic genome evolution in host specialist ectomycorrhizal fungi.</title>
        <authorList>
            <person name="Lofgren L.A."/>
            <person name="Nguyen N.H."/>
            <person name="Vilgalys R."/>
            <person name="Ruytinx J."/>
            <person name="Liao H.L."/>
            <person name="Branco S."/>
            <person name="Kuo A."/>
            <person name="LaButti K."/>
            <person name="Lipzen A."/>
            <person name="Andreopoulos W."/>
            <person name="Pangilinan J."/>
            <person name="Riley R."/>
            <person name="Hundley H."/>
            <person name="Na H."/>
            <person name="Barry K."/>
            <person name="Grigoriev I.V."/>
            <person name="Stajich J.E."/>
            <person name="Kennedy P.G."/>
        </authorList>
    </citation>
    <scope>NUCLEOTIDE SEQUENCE</scope>
    <source>
        <strain evidence="1">FC423</strain>
    </source>
</reference>
<sequence length="234" mass="27483">MHYVPMVIPKLRIFDIAGVPFDDVSPEEKIYTASIEKKVNSDNENFDQIENYAVNLDVTRRPHPIALRLFLLELDDFVRHNHFNILHPILRRSNEEEEKLQSVWLKGHTDTGGITILWSQPIGGLQIKAPDGTYYKHTIHRVIQPPSDQRAYDRLGVYYFSMPDNDVRLLPCFESPVLKRVRIERKFLDEDAPLSKTWRKRRMKAYGRRTDLKKGVEFDVEEEVIEGIVVKHYN</sequence>
<comment type="caution">
    <text evidence="1">The sequence shown here is derived from an EMBL/GenBank/DDBJ whole genome shotgun (WGS) entry which is preliminary data.</text>
</comment>
<dbReference type="EMBL" id="JABBWM010000066">
    <property type="protein sequence ID" value="KAG2097282.1"/>
    <property type="molecule type" value="Genomic_DNA"/>
</dbReference>
<keyword evidence="2" id="KW-1185">Reference proteome</keyword>
<protein>
    <recommendedName>
        <fullName evidence="3">Isopenicillin N synthase-like Fe(2+) 2OG dioxygenase domain-containing protein</fullName>
    </recommendedName>
</protein>
<dbReference type="GeneID" id="64696373"/>
<gene>
    <name evidence="1" type="ORF">F5147DRAFT_656414</name>
</gene>
<evidence type="ECO:0008006" key="3">
    <source>
        <dbReference type="Google" id="ProtNLM"/>
    </source>
</evidence>
<accession>A0A9P7EYK7</accession>
<dbReference type="Gene3D" id="2.60.120.330">
    <property type="entry name" value="B-lactam Antibiotic, Isopenicillin N Synthase, Chain"/>
    <property type="match status" value="1"/>
</dbReference>
<evidence type="ECO:0000313" key="1">
    <source>
        <dbReference type="EMBL" id="KAG2097282.1"/>
    </source>
</evidence>